<dbReference type="InterPro" id="IPR014710">
    <property type="entry name" value="RmlC-like_jellyroll"/>
</dbReference>
<keyword evidence="2" id="KW-0238">DNA-binding</keyword>
<dbReference type="SUPFAM" id="SSF46689">
    <property type="entry name" value="Homeodomain-like"/>
    <property type="match status" value="2"/>
</dbReference>
<dbReference type="PANTHER" id="PTHR43280">
    <property type="entry name" value="ARAC-FAMILY TRANSCRIPTIONAL REGULATOR"/>
    <property type="match status" value="1"/>
</dbReference>
<reference evidence="5 6" key="1">
    <citation type="journal article" date="2015" name="Genome Announc.">
        <title>Expanding the biotechnology potential of lactobacilli through comparative genomics of 213 strains and associated genera.</title>
        <authorList>
            <person name="Sun Z."/>
            <person name="Harris H.M."/>
            <person name="McCann A."/>
            <person name="Guo C."/>
            <person name="Argimon S."/>
            <person name="Zhang W."/>
            <person name="Yang X."/>
            <person name="Jeffery I.B."/>
            <person name="Cooney J.C."/>
            <person name="Kagawa T.F."/>
            <person name="Liu W."/>
            <person name="Song Y."/>
            <person name="Salvetti E."/>
            <person name="Wrobel A."/>
            <person name="Rasinkangas P."/>
            <person name="Parkhill J."/>
            <person name="Rea M.C."/>
            <person name="O'Sullivan O."/>
            <person name="Ritari J."/>
            <person name="Douillard F.P."/>
            <person name="Paul Ross R."/>
            <person name="Yang R."/>
            <person name="Briner A.E."/>
            <person name="Felis G.E."/>
            <person name="de Vos W.M."/>
            <person name="Barrangou R."/>
            <person name="Klaenhammer T.R."/>
            <person name="Caufield P.W."/>
            <person name="Cui Y."/>
            <person name="Zhang H."/>
            <person name="O'Toole P.W."/>
        </authorList>
    </citation>
    <scope>NUCLEOTIDE SEQUENCE [LARGE SCALE GENOMIC DNA]</scope>
    <source>
        <strain evidence="5 6">DSM 16045</strain>
    </source>
</reference>
<organism evidence="5 6">
    <name type="scientific">Limosilactobacillus gastricus DSM 16045</name>
    <dbReference type="NCBI Taxonomy" id="1423749"/>
    <lineage>
        <taxon>Bacteria</taxon>
        <taxon>Bacillati</taxon>
        <taxon>Bacillota</taxon>
        <taxon>Bacilli</taxon>
        <taxon>Lactobacillales</taxon>
        <taxon>Lactobacillaceae</taxon>
        <taxon>Limosilactobacillus</taxon>
    </lineage>
</organism>
<dbReference type="InterPro" id="IPR037923">
    <property type="entry name" value="HTH-like"/>
</dbReference>
<proteinExistence type="predicted"/>
<evidence type="ECO:0000313" key="6">
    <source>
        <dbReference type="Proteomes" id="UP000051739"/>
    </source>
</evidence>
<gene>
    <name evidence="5" type="ORF">FC60_GL001083</name>
</gene>
<protein>
    <submittedName>
        <fullName evidence="5">AraC family transcriptional regulator</fullName>
    </submittedName>
</protein>
<dbReference type="PROSITE" id="PS01124">
    <property type="entry name" value="HTH_ARAC_FAMILY_2"/>
    <property type="match status" value="1"/>
</dbReference>
<evidence type="ECO:0000256" key="1">
    <source>
        <dbReference type="ARBA" id="ARBA00023015"/>
    </source>
</evidence>
<keyword evidence="6" id="KW-1185">Reference proteome</keyword>
<dbReference type="Pfam" id="PF02311">
    <property type="entry name" value="AraC_binding"/>
    <property type="match status" value="1"/>
</dbReference>
<evidence type="ECO:0000313" key="5">
    <source>
        <dbReference type="EMBL" id="KRM03302.1"/>
    </source>
</evidence>
<dbReference type="PATRIC" id="fig|1423749.3.peg.1106"/>
<dbReference type="SUPFAM" id="SSF51215">
    <property type="entry name" value="Regulatory protein AraC"/>
    <property type="match status" value="1"/>
</dbReference>
<dbReference type="Proteomes" id="UP000051739">
    <property type="component" value="Unassembled WGS sequence"/>
</dbReference>
<dbReference type="GO" id="GO:0003700">
    <property type="term" value="F:DNA-binding transcription factor activity"/>
    <property type="evidence" value="ECO:0007669"/>
    <property type="project" value="InterPro"/>
</dbReference>
<dbReference type="Gene3D" id="2.60.120.10">
    <property type="entry name" value="Jelly Rolls"/>
    <property type="match status" value="1"/>
</dbReference>
<accession>A0A0R1VK81</accession>
<name>A0A0R1VK81_9LACO</name>
<dbReference type="InterPro" id="IPR009057">
    <property type="entry name" value="Homeodomain-like_sf"/>
</dbReference>
<sequence>MTVDGPVNSWLYLHQGSGTDRIAMHWHQSIELSYTIRGEITEFEIENQKFHTKPGDILVVNSQELHQIYSKGQAGDRALSIIFPYQYVMGLYPLIDQQQISINDPSQFSDIQKAIYAQLQGLLLEISENYLTTSRLKNLRLQCLTDEVLCKLLTYFTVDKIGEYGRSSNYSMERIHLITKYINDNYQSDIRLESLAELCGISKEYLARFFKRQMGQTVGEYINNVRAQHARQRLRTSKLNLTMIAIQTGFSGIRTMNRTLEKLYGKSAAELRKEGRK</sequence>
<evidence type="ECO:0000256" key="2">
    <source>
        <dbReference type="ARBA" id="ARBA00023125"/>
    </source>
</evidence>
<dbReference type="InterPro" id="IPR003313">
    <property type="entry name" value="AraC-bd"/>
</dbReference>
<dbReference type="PANTHER" id="PTHR43280:SF2">
    <property type="entry name" value="HTH-TYPE TRANSCRIPTIONAL REGULATOR EXSA"/>
    <property type="match status" value="1"/>
</dbReference>
<dbReference type="Pfam" id="PF12833">
    <property type="entry name" value="HTH_18"/>
    <property type="match status" value="1"/>
</dbReference>
<dbReference type="EMBL" id="AZFN01000003">
    <property type="protein sequence ID" value="KRM03302.1"/>
    <property type="molecule type" value="Genomic_DNA"/>
</dbReference>
<keyword evidence="3" id="KW-0804">Transcription</keyword>
<evidence type="ECO:0000256" key="3">
    <source>
        <dbReference type="ARBA" id="ARBA00023163"/>
    </source>
</evidence>
<feature type="domain" description="HTH araC/xylS-type" evidence="4">
    <location>
        <begin position="176"/>
        <end position="274"/>
    </location>
</feature>
<keyword evidence="1" id="KW-0805">Transcription regulation</keyword>
<dbReference type="GO" id="GO:0043565">
    <property type="term" value="F:sequence-specific DNA binding"/>
    <property type="evidence" value="ECO:0007669"/>
    <property type="project" value="InterPro"/>
</dbReference>
<dbReference type="Gene3D" id="1.10.10.60">
    <property type="entry name" value="Homeodomain-like"/>
    <property type="match status" value="2"/>
</dbReference>
<dbReference type="AlphaFoldDB" id="A0A0R1VK81"/>
<dbReference type="SMART" id="SM00342">
    <property type="entry name" value="HTH_ARAC"/>
    <property type="match status" value="1"/>
</dbReference>
<dbReference type="InterPro" id="IPR018060">
    <property type="entry name" value="HTH_AraC"/>
</dbReference>
<comment type="caution">
    <text evidence="5">The sequence shown here is derived from an EMBL/GenBank/DDBJ whole genome shotgun (WGS) entry which is preliminary data.</text>
</comment>
<evidence type="ECO:0000259" key="4">
    <source>
        <dbReference type="PROSITE" id="PS01124"/>
    </source>
</evidence>